<reference evidence="15" key="2">
    <citation type="submission" date="2021-01" db="UniProtKB">
        <authorList>
            <consortium name="EnsemblMetazoa"/>
        </authorList>
    </citation>
    <scope>IDENTIFICATION</scope>
</reference>
<comment type="catalytic activity">
    <reaction evidence="9 12">
        <text>O-phospho-L-seryl-[protein] + H2O = L-seryl-[protein] + phosphate</text>
        <dbReference type="Rhea" id="RHEA:20629"/>
        <dbReference type="Rhea" id="RHEA-COMP:9863"/>
        <dbReference type="Rhea" id="RHEA-COMP:11604"/>
        <dbReference type="ChEBI" id="CHEBI:15377"/>
        <dbReference type="ChEBI" id="CHEBI:29999"/>
        <dbReference type="ChEBI" id="CHEBI:43474"/>
        <dbReference type="ChEBI" id="CHEBI:83421"/>
        <dbReference type="EC" id="3.1.3.16"/>
    </reaction>
</comment>
<feature type="compositionally biased region" description="Basic and acidic residues" evidence="13">
    <location>
        <begin position="359"/>
        <end position="370"/>
    </location>
</feature>
<dbReference type="CTD" id="79871"/>
<dbReference type="Gene3D" id="1.25.40.820">
    <property type="match status" value="1"/>
</dbReference>
<organism evidence="15 16">
    <name type="scientific">Strongylocentrotus purpuratus</name>
    <name type="common">Purple sea urchin</name>
    <dbReference type="NCBI Taxonomy" id="7668"/>
    <lineage>
        <taxon>Eukaryota</taxon>
        <taxon>Metazoa</taxon>
        <taxon>Echinodermata</taxon>
        <taxon>Eleutherozoa</taxon>
        <taxon>Echinozoa</taxon>
        <taxon>Echinoidea</taxon>
        <taxon>Euechinoidea</taxon>
        <taxon>Echinacea</taxon>
        <taxon>Camarodonta</taxon>
        <taxon>Echinidea</taxon>
        <taxon>Strongylocentrotidae</taxon>
        <taxon>Strongylocentrotus</taxon>
    </lineage>
</organism>
<dbReference type="OMA" id="WCTDETL"/>
<dbReference type="GeneID" id="763095"/>
<feature type="compositionally biased region" description="Basic and acidic residues" evidence="13">
    <location>
        <begin position="186"/>
        <end position="199"/>
    </location>
</feature>
<dbReference type="PROSITE" id="PS51479">
    <property type="entry name" value="ZF_RTR1"/>
    <property type="match status" value="1"/>
</dbReference>
<evidence type="ECO:0000256" key="6">
    <source>
        <dbReference type="ARBA" id="ARBA00022833"/>
    </source>
</evidence>
<feature type="region of interest" description="Disordered" evidence="13">
    <location>
        <begin position="307"/>
        <end position="401"/>
    </location>
</feature>
<protein>
    <recommendedName>
        <fullName evidence="12">RNA polymerase II subunit B1 CTD phosphatase RPAP2 homolog</fullName>
        <ecNumber evidence="12">3.1.3.16</ecNumber>
    </recommendedName>
</protein>
<dbReference type="AlphaFoldDB" id="A0A7M7T4J8"/>
<keyword evidence="8 12" id="KW-0539">Nucleus</keyword>
<dbReference type="GO" id="GO:0005634">
    <property type="term" value="C:nucleus"/>
    <property type="evidence" value="ECO:0000318"/>
    <property type="project" value="GO_Central"/>
</dbReference>
<evidence type="ECO:0000256" key="7">
    <source>
        <dbReference type="ARBA" id="ARBA00022912"/>
    </source>
</evidence>
<dbReference type="InterPro" id="IPR007308">
    <property type="entry name" value="Rtr1/RPAP2_dom"/>
</dbReference>
<evidence type="ECO:0000259" key="14">
    <source>
        <dbReference type="PROSITE" id="PS51479"/>
    </source>
</evidence>
<dbReference type="InterPro" id="IPR038534">
    <property type="entry name" value="Rtr1/RPAP2_sf"/>
</dbReference>
<keyword evidence="7 12" id="KW-0904">Protein phosphatase</keyword>
<dbReference type="KEGG" id="spu:763095"/>
<accession>A0A7M7T4J8</accession>
<dbReference type="GO" id="GO:0005737">
    <property type="term" value="C:cytoplasm"/>
    <property type="evidence" value="ECO:0000318"/>
    <property type="project" value="GO_Central"/>
</dbReference>
<dbReference type="PANTHER" id="PTHR14732:SF0">
    <property type="entry name" value="RNA POLYMERASE II SUBUNIT B1 CTD PHOSPHATASE RPAP2-RELATED"/>
    <property type="match status" value="1"/>
</dbReference>
<proteinExistence type="inferred from homology"/>
<evidence type="ECO:0000256" key="2">
    <source>
        <dbReference type="ARBA" id="ARBA00005676"/>
    </source>
</evidence>
<evidence type="ECO:0000256" key="4">
    <source>
        <dbReference type="ARBA" id="ARBA00022771"/>
    </source>
</evidence>
<comment type="similarity">
    <text evidence="2 11 12">Belongs to the RPAP2 family.</text>
</comment>
<dbReference type="GO" id="GO:0043175">
    <property type="term" value="F:RNA polymerase core enzyme binding"/>
    <property type="evidence" value="ECO:0007669"/>
    <property type="project" value="UniProtKB-UniRule"/>
</dbReference>
<feature type="compositionally biased region" description="Basic and acidic residues" evidence="13">
    <location>
        <begin position="210"/>
        <end position="249"/>
    </location>
</feature>
<keyword evidence="4 12" id="KW-0863">Zinc-finger</keyword>
<dbReference type="EnsemblMetazoa" id="XM_030997492">
    <property type="protein sequence ID" value="XP_030853352"/>
    <property type="gene ID" value="LOC763095"/>
</dbReference>
<comment type="catalytic activity">
    <reaction evidence="10 12">
        <text>O-phospho-L-threonyl-[protein] + H2O = L-threonyl-[protein] + phosphate</text>
        <dbReference type="Rhea" id="RHEA:47004"/>
        <dbReference type="Rhea" id="RHEA-COMP:11060"/>
        <dbReference type="Rhea" id="RHEA-COMP:11605"/>
        <dbReference type="ChEBI" id="CHEBI:15377"/>
        <dbReference type="ChEBI" id="CHEBI:30013"/>
        <dbReference type="ChEBI" id="CHEBI:43474"/>
        <dbReference type="ChEBI" id="CHEBI:61977"/>
        <dbReference type="EC" id="3.1.3.16"/>
    </reaction>
</comment>
<dbReference type="Pfam" id="PF04181">
    <property type="entry name" value="RPAP2_Rtr1"/>
    <property type="match status" value="1"/>
</dbReference>
<feature type="compositionally biased region" description="Basic and acidic residues" evidence="13">
    <location>
        <begin position="274"/>
        <end position="285"/>
    </location>
</feature>
<dbReference type="FunCoup" id="A0A7M7T4J8">
    <property type="interactions" value="643"/>
</dbReference>
<evidence type="ECO:0000256" key="10">
    <source>
        <dbReference type="ARBA" id="ARBA00048336"/>
    </source>
</evidence>
<dbReference type="GO" id="GO:0008270">
    <property type="term" value="F:zinc ion binding"/>
    <property type="evidence" value="ECO:0007669"/>
    <property type="project" value="UniProtKB-KW"/>
</dbReference>
<keyword evidence="3 12" id="KW-0479">Metal-binding</keyword>
<keyword evidence="6 12" id="KW-0862">Zinc</keyword>
<evidence type="ECO:0000256" key="13">
    <source>
        <dbReference type="SAM" id="MobiDB-lite"/>
    </source>
</evidence>
<evidence type="ECO:0000313" key="15">
    <source>
        <dbReference type="EnsemblMetazoa" id="XP_030853352"/>
    </source>
</evidence>
<feature type="domain" description="RTR1-type" evidence="14">
    <location>
        <begin position="59"/>
        <end position="142"/>
    </location>
</feature>
<reference evidence="16" key="1">
    <citation type="submission" date="2015-02" db="EMBL/GenBank/DDBJ databases">
        <title>Genome sequencing for Strongylocentrotus purpuratus.</title>
        <authorList>
            <person name="Murali S."/>
            <person name="Liu Y."/>
            <person name="Vee V."/>
            <person name="English A."/>
            <person name="Wang M."/>
            <person name="Skinner E."/>
            <person name="Han Y."/>
            <person name="Muzny D.M."/>
            <person name="Worley K.C."/>
            <person name="Gibbs R.A."/>
        </authorList>
    </citation>
    <scope>NUCLEOTIDE SEQUENCE</scope>
</reference>
<keyword evidence="16" id="KW-1185">Reference proteome</keyword>
<dbReference type="RefSeq" id="XP_030853352.1">
    <property type="nucleotide sequence ID" value="XM_030997492.1"/>
</dbReference>
<evidence type="ECO:0000256" key="5">
    <source>
        <dbReference type="ARBA" id="ARBA00022801"/>
    </source>
</evidence>
<sequence length="624" mass="70313">MATSSGKTKNVGKSNRLNDGKRKEELLVGARKRVECEKKAMKIVERLLEESISESFFEDCGKYITSNQFEDVAVERAIEKLCGYPLCTNKLTSIPRQQYHISLKSKKVFDITERKNFCSQRCFQAHAYYQTQLSDEPVWAREHKNIPPIKLFENDASAATNAPLKHPHEIPLKHKITMPDVDTVSERTAEGAGEGEKGLHLGVSGLSLDRSNEGVDGGRKDKDKRREEMLRRVAESVERPARDGQREEVQSSGSHVEGSSYAVEPSSSVTVGQEDMKHTVTPEELHLSNQVKPVQTCSASNIVNERLVMPNNGNTDGDWKDEPNQINPVQIGSEESKDTDVALGESGRKDNVGDLTAQPDDHGVTVKKEEADEIQQEKTVSSTDTRTSKEKKKTKKKKKKVPVAENTMLVILQHIQQCLMEWRTVETLRYIYGRSSSQSGNQGCIDEPVPDTVPETDPNLERKKMALKEFEKRAGDRLDREEIKEGAFPAPSKPLPDFESLRREEEEKYALKVKEYFMGREMKTPSKPATEEKEEEPNKLVENTVDRTGGLPPVDSRAQVTIRRRILLDKLTQILPGIAVSLQLSVHEVSPMMTDLVRTFHPGSHNIVFKPLAWNLMTLILIHM</sequence>
<feature type="compositionally biased region" description="Basic and acidic residues" evidence="13">
    <location>
        <begin position="334"/>
        <end position="352"/>
    </location>
</feature>
<evidence type="ECO:0000256" key="3">
    <source>
        <dbReference type="ARBA" id="ARBA00022723"/>
    </source>
</evidence>
<keyword evidence="5 12" id="KW-0378">Hydrolase</keyword>
<dbReference type="OrthoDB" id="2590500at2759"/>
<comment type="subcellular location">
    <subcellularLocation>
        <location evidence="1 12">Nucleus</location>
    </subcellularLocation>
</comment>
<feature type="compositionally biased region" description="Basic residues" evidence="13">
    <location>
        <begin position="389"/>
        <end position="401"/>
    </location>
</feature>
<dbReference type="GO" id="GO:0008420">
    <property type="term" value="F:RNA polymerase II CTD heptapeptide repeat phosphatase activity"/>
    <property type="evidence" value="ECO:0000318"/>
    <property type="project" value="GO_Central"/>
</dbReference>
<comment type="function">
    <text evidence="12">Putative RNA polymerase II subunit B1 C-terminal domain (CTD) phosphatase involved in RNA polymerase II transcription regulation.</text>
</comment>
<feature type="region of interest" description="Disordered" evidence="13">
    <location>
        <begin position="436"/>
        <end position="458"/>
    </location>
</feature>
<dbReference type="EC" id="3.1.3.16" evidence="12"/>
<dbReference type="PANTHER" id="PTHR14732">
    <property type="entry name" value="RNA POLYMERASE II SUBUNIT B1 CTD PHOSPHATASE RPAP2-RELATED"/>
    <property type="match status" value="1"/>
</dbReference>
<evidence type="ECO:0000256" key="12">
    <source>
        <dbReference type="RuleBase" id="RU367080"/>
    </source>
</evidence>
<dbReference type="InterPro" id="IPR039693">
    <property type="entry name" value="Rtr1/RPAP2"/>
</dbReference>
<evidence type="ECO:0000256" key="9">
    <source>
        <dbReference type="ARBA" id="ARBA00047761"/>
    </source>
</evidence>
<feature type="region of interest" description="Disordered" evidence="13">
    <location>
        <begin position="186"/>
        <end position="285"/>
    </location>
</feature>
<evidence type="ECO:0000256" key="11">
    <source>
        <dbReference type="PROSITE-ProRule" id="PRU00812"/>
    </source>
</evidence>
<evidence type="ECO:0000256" key="1">
    <source>
        <dbReference type="ARBA" id="ARBA00004123"/>
    </source>
</evidence>
<name>A0A7M7T4J8_STRPU</name>
<evidence type="ECO:0000256" key="8">
    <source>
        <dbReference type="ARBA" id="ARBA00023242"/>
    </source>
</evidence>
<dbReference type="InParanoid" id="A0A7M7T4J8"/>
<dbReference type="Proteomes" id="UP000007110">
    <property type="component" value="Unassembled WGS sequence"/>
</dbReference>
<evidence type="ECO:0000313" key="16">
    <source>
        <dbReference type="Proteomes" id="UP000007110"/>
    </source>
</evidence>